<dbReference type="eggNOG" id="ENOG5033GZJ">
    <property type="taxonomic scope" value="Bacteria"/>
</dbReference>
<gene>
    <name evidence="2" type="ordered locus">cce_3113</name>
</gene>
<dbReference type="OrthoDB" id="535637at2"/>
<dbReference type="EMBL" id="CP000806">
    <property type="protein sequence ID" value="ACB52461.1"/>
    <property type="molecule type" value="Genomic_DNA"/>
</dbReference>
<sequence>MPTVEQALSCVRVCQMLSNLYQQIYLFRYDSNYKTIFILARNDNNEELQIVIFANGIWRFIDDETQL</sequence>
<dbReference type="InterPro" id="IPR054181">
    <property type="entry name" value="DUF6888"/>
</dbReference>
<evidence type="ECO:0000259" key="1">
    <source>
        <dbReference type="Pfam" id="PF21828"/>
    </source>
</evidence>
<organism evidence="2 3">
    <name type="scientific">Crocosphaera subtropica (strain ATCC 51142 / BH68)</name>
    <name type="common">Cyanothece sp. (strain ATCC 51142)</name>
    <dbReference type="NCBI Taxonomy" id="43989"/>
    <lineage>
        <taxon>Bacteria</taxon>
        <taxon>Bacillati</taxon>
        <taxon>Cyanobacteriota</taxon>
        <taxon>Cyanophyceae</taxon>
        <taxon>Oscillatoriophycideae</taxon>
        <taxon>Chroococcales</taxon>
        <taxon>Aphanothecaceae</taxon>
        <taxon>Crocosphaera</taxon>
        <taxon>Crocosphaera subtropica</taxon>
    </lineage>
</organism>
<name>B1WWZ2_CROS5</name>
<dbReference type="Pfam" id="PF21828">
    <property type="entry name" value="DUF6888"/>
    <property type="match status" value="1"/>
</dbReference>
<dbReference type="RefSeq" id="WP_009547435.1">
    <property type="nucleotide sequence ID" value="NC_010546.1"/>
</dbReference>
<accession>B1WWZ2</accession>
<feature type="domain" description="DUF6888" evidence="1">
    <location>
        <begin position="1"/>
        <end position="59"/>
    </location>
</feature>
<dbReference type="KEGG" id="cyt:cce_3113"/>
<keyword evidence="3" id="KW-1185">Reference proteome</keyword>
<dbReference type="Proteomes" id="UP000001203">
    <property type="component" value="Chromosome circular"/>
</dbReference>
<dbReference type="AlphaFoldDB" id="B1WWZ2"/>
<dbReference type="STRING" id="43989.cce_3113"/>
<evidence type="ECO:0000313" key="2">
    <source>
        <dbReference type="EMBL" id="ACB52461.1"/>
    </source>
</evidence>
<proteinExistence type="predicted"/>
<reference evidence="2 3" key="1">
    <citation type="journal article" date="2008" name="Proc. Natl. Acad. Sci. U.S.A.">
        <title>The genome of Cyanothece 51142, a unicellular diazotrophic cyanobacterium important in the marine nitrogen cycle.</title>
        <authorList>
            <person name="Welsh E.A."/>
            <person name="Liberton M."/>
            <person name="Stoeckel J."/>
            <person name="Loh T."/>
            <person name="Elvitigala T."/>
            <person name="Wang C."/>
            <person name="Wollam A."/>
            <person name="Fulton R.S."/>
            <person name="Clifton S.W."/>
            <person name="Jacobs J.M."/>
            <person name="Aurora R."/>
            <person name="Ghosh B.K."/>
            <person name="Sherman L.A."/>
            <person name="Smith R.D."/>
            <person name="Wilson R.K."/>
            <person name="Pakrasi H.B."/>
        </authorList>
    </citation>
    <scope>NUCLEOTIDE SEQUENCE [LARGE SCALE GENOMIC DNA]</scope>
    <source>
        <strain evidence="3">ATCC 51142 / BH68</strain>
    </source>
</reference>
<dbReference type="HOGENOM" id="CLU_195866_1_1_3"/>
<evidence type="ECO:0000313" key="3">
    <source>
        <dbReference type="Proteomes" id="UP000001203"/>
    </source>
</evidence>
<protein>
    <recommendedName>
        <fullName evidence="1">DUF6888 domain-containing protein</fullName>
    </recommendedName>
</protein>